<dbReference type="NCBIfam" id="TIGR01356">
    <property type="entry name" value="aroA"/>
    <property type="match status" value="1"/>
</dbReference>
<keyword evidence="3 7" id="KW-0028">Amino-acid biosynthesis</keyword>
<comment type="function">
    <text evidence="7">Catalyzes the transfer of the enolpyruvyl moiety of phosphoenolpyruvate (PEP) to the 5-hydroxyl of shikimate-3-phosphate (S3P) to produce enolpyruvyl shikimate-3-phosphate and inorganic phosphate.</text>
</comment>
<dbReference type="PANTHER" id="PTHR21090">
    <property type="entry name" value="AROM/DEHYDROQUINATE SYNTHASE"/>
    <property type="match status" value="1"/>
</dbReference>
<feature type="region of interest" description="Disordered" evidence="8">
    <location>
        <begin position="1"/>
        <end position="21"/>
    </location>
</feature>
<keyword evidence="11" id="KW-1185">Reference proteome</keyword>
<comment type="caution">
    <text evidence="7">Lacks conserved residue(s) required for the propagation of feature annotation.</text>
</comment>
<feature type="binding site" evidence="7">
    <location>
        <position position="34"/>
    </location>
    <ligand>
        <name>3-phosphoshikimate</name>
        <dbReference type="ChEBI" id="CHEBI:145989"/>
    </ligand>
</feature>
<sequence>MTSSSDHPLPMTFNGAPPLSGSVTVPGDKSISHRSLMLSALSVGESRVEGLLEGEDVLATAAAMRAMGAQINRDSDGIWHIKGVGVGGLLQPQTALDMGNSGTSTRLLMGLIASHAITATFTGDASLSKRPMGRVTEPLSRMGASFTSSPGDRLPLTMRGACPAVPLDYRLPVASAQVKSAILLAGLNTPGVTRVIEPIPTRDHSERMLRGFGAELEVEVEADGTRIITLRGEAELRPQTIAVPGDPSSAAFPIVAALLVPGSKVTVGNVGLNATRAGLIDLLREMGGNIVIDNPREVGGEPVGDIVVTASDLKGVEPDPARAPSMIDEYPVAFIAAAFAEGRSIFRGLEELRVKESDRITTMAEGLRAIGVTVEELEDGIIIEGTGGALLPGGGPIATKLDHRIAMSFAVAGLISKSGVTIDDMRPVATSFPGFTTLLQKLGAMP</sequence>
<keyword evidence="4 7" id="KW-0808">Transferase</keyword>
<evidence type="ECO:0000256" key="7">
    <source>
        <dbReference type="HAMAP-Rule" id="MF_00210"/>
    </source>
</evidence>
<dbReference type="PIRSF" id="PIRSF000505">
    <property type="entry name" value="EPSPS"/>
    <property type="match status" value="1"/>
</dbReference>
<feature type="binding site" evidence="7">
    <location>
        <position position="177"/>
    </location>
    <ligand>
        <name>3-phosphoshikimate</name>
        <dbReference type="ChEBI" id="CHEBI:145989"/>
    </ligand>
</feature>
<dbReference type="HAMAP" id="MF_00210">
    <property type="entry name" value="EPSP_synth"/>
    <property type="match status" value="1"/>
</dbReference>
<dbReference type="InterPro" id="IPR001986">
    <property type="entry name" value="Enolpyruvate_Tfrase_dom"/>
</dbReference>
<feature type="binding site" evidence="7">
    <location>
        <position position="102"/>
    </location>
    <ligand>
        <name>phosphoenolpyruvate</name>
        <dbReference type="ChEBI" id="CHEBI:58702"/>
    </ligand>
</feature>
<dbReference type="GO" id="GO:0003866">
    <property type="term" value="F:3-phosphoshikimate 1-carboxyvinyltransferase activity"/>
    <property type="evidence" value="ECO:0007669"/>
    <property type="project" value="UniProtKB-EC"/>
</dbReference>
<evidence type="ECO:0000256" key="5">
    <source>
        <dbReference type="ARBA" id="ARBA00023141"/>
    </source>
</evidence>
<feature type="binding site" evidence="7">
    <location>
        <position position="359"/>
    </location>
    <ligand>
        <name>phosphoenolpyruvate</name>
        <dbReference type="ChEBI" id="CHEBI:58702"/>
    </ligand>
</feature>
<feature type="binding site" evidence="7">
    <location>
        <position position="29"/>
    </location>
    <ligand>
        <name>phosphoenolpyruvate</name>
        <dbReference type="ChEBI" id="CHEBI:58702"/>
    </ligand>
</feature>
<keyword evidence="5 7" id="KW-0057">Aromatic amino acid biosynthesis</keyword>
<comment type="catalytic activity">
    <reaction evidence="6">
        <text>3-phosphoshikimate + phosphoenolpyruvate = 5-O-(1-carboxyvinyl)-3-phosphoshikimate + phosphate</text>
        <dbReference type="Rhea" id="RHEA:21256"/>
        <dbReference type="ChEBI" id="CHEBI:43474"/>
        <dbReference type="ChEBI" id="CHEBI:57701"/>
        <dbReference type="ChEBI" id="CHEBI:58702"/>
        <dbReference type="ChEBI" id="CHEBI:145989"/>
        <dbReference type="EC" id="2.5.1.19"/>
    </reaction>
    <physiologicalReaction direction="left-to-right" evidence="6">
        <dbReference type="Rhea" id="RHEA:21257"/>
    </physiologicalReaction>
</comment>
<evidence type="ECO:0000313" key="10">
    <source>
        <dbReference type="EMBL" id="MCK0531528.1"/>
    </source>
</evidence>
<feature type="binding site" evidence="7">
    <location>
        <position position="328"/>
    </location>
    <ligand>
        <name>3-phosphoshikimate</name>
        <dbReference type="ChEBI" id="CHEBI:145989"/>
    </ligand>
</feature>
<dbReference type="Gene3D" id="3.65.10.10">
    <property type="entry name" value="Enolpyruvate transferase domain"/>
    <property type="match status" value="2"/>
</dbReference>
<protein>
    <recommendedName>
        <fullName evidence="7">3-phosphoshikimate 1-carboxyvinyltransferase</fullName>
        <ecNumber evidence="7">2.5.1.19</ecNumber>
    </recommendedName>
    <alternativeName>
        <fullName evidence="7">5-enolpyruvylshikimate-3-phosphate synthase</fullName>
        <shortName evidence="7">EPSP synthase</shortName>
        <shortName evidence="7">EPSPS</shortName>
    </alternativeName>
</protein>
<dbReference type="InterPro" id="IPR006264">
    <property type="entry name" value="EPSP_synthase"/>
</dbReference>
<comment type="pathway">
    <text evidence="1 7">Metabolic intermediate biosynthesis; chorismate biosynthesis; chorismate from D-erythrose 4-phosphate and phosphoenolpyruvate: step 6/7.</text>
</comment>
<dbReference type="EMBL" id="JALKHS010000006">
    <property type="protein sequence ID" value="MCK0531528.1"/>
    <property type="molecule type" value="Genomic_DNA"/>
</dbReference>
<comment type="subcellular location">
    <subcellularLocation>
        <location evidence="7">Cytoplasm</location>
    </subcellularLocation>
</comment>
<dbReference type="Proteomes" id="UP001203512">
    <property type="component" value="Unassembled WGS sequence"/>
</dbReference>
<evidence type="ECO:0000313" key="11">
    <source>
        <dbReference type="Proteomes" id="UP001203512"/>
    </source>
</evidence>
<feature type="active site" description="Proton acceptor" evidence="7">
    <location>
        <position position="328"/>
    </location>
</feature>
<comment type="subunit">
    <text evidence="7">Monomer.</text>
</comment>
<dbReference type="Pfam" id="PF00275">
    <property type="entry name" value="EPSP_synthase"/>
    <property type="match status" value="1"/>
</dbReference>
<dbReference type="InterPro" id="IPR023193">
    <property type="entry name" value="EPSP_synthase_CS"/>
</dbReference>
<dbReference type="InterPro" id="IPR013792">
    <property type="entry name" value="RNA3'P_cycl/enolpyr_Trfase_a/b"/>
</dbReference>
<evidence type="ECO:0000256" key="1">
    <source>
        <dbReference type="ARBA" id="ARBA00004811"/>
    </source>
</evidence>
<comment type="similarity">
    <text evidence="2 7">Belongs to the EPSP synthase family.</text>
</comment>
<feature type="binding site" evidence="7">
    <location>
        <position position="355"/>
    </location>
    <ligand>
        <name>3-phosphoshikimate</name>
        <dbReference type="ChEBI" id="CHEBI:145989"/>
    </ligand>
</feature>
<comment type="caution">
    <text evidence="10">The sequence shown here is derived from an EMBL/GenBank/DDBJ whole genome shotgun (WGS) entry which is preliminary data.</text>
</comment>
<evidence type="ECO:0000256" key="3">
    <source>
        <dbReference type="ARBA" id="ARBA00022605"/>
    </source>
</evidence>
<reference evidence="10 11" key="1">
    <citation type="submission" date="2022-04" db="EMBL/GenBank/DDBJ databases">
        <authorList>
            <person name="Huq M.A."/>
        </authorList>
    </citation>
    <scope>NUCLEOTIDE SEQUENCE [LARGE SCALE GENOMIC DNA]</scope>
    <source>
        <strain evidence="10 11">MAH-33</strain>
    </source>
</reference>
<dbReference type="PANTHER" id="PTHR21090:SF5">
    <property type="entry name" value="PENTAFUNCTIONAL AROM POLYPEPTIDE"/>
    <property type="match status" value="1"/>
</dbReference>
<evidence type="ECO:0000256" key="6">
    <source>
        <dbReference type="ARBA" id="ARBA00044633"/>
    </source>
</evidence>
<evidence type="ECO:0000256" key="8">
    <source>
        <dbReference type="SAM" id="MobiDB-lite"/>
    </source>
</evidence>
<gene>
    <name evidence="7 10" type="primary">aroA</name>
    <name evidence="10" type="ORF">MU848_08030</name>
</gene>
<feature type="binding site" evidence="7">
    <location>
        <position position="177"/>
    </location>
    <ligand>
        <name>phosphoenolpyruvate</name>
        <dbReference type="ChEBI" id="CHEBI:58702"/>
    </ligand>
</feature>
<feature type="binding site" evidence="7">
    <location>
        <position position="175"/>
    </location>
    <ligand>
        <name>3-phosphoshikimate</name>
        <dbReference type="ChEBI" id="CHEBI:145989"/>
    </ligand>
</feature>
<dbReference type="PROSITE" id="PS00885">
    <property type="entry name" value="EPSP_SYNTHASE_2"/>
    <property type="match status" value="1"/>
</dbReference>
<feature type="binding site" evidence="7">
    <location>
        <position position="130"/>
    </location>
    <ligand>
        <name>phosphoenolpyruvate</name>
        <dbReference type="ChEBI" id="CHEBI:58702"/>
    </ligand>
</feature>
<feature type="binding site" evidence="7">
    <location>
        <position position="29"/>
    </location>
    <ligand>
        <name>3-phosphoshikimate</name>
        <dbReference type="ChEBI" id="CHEBI:145989"/>
    </ligand>
</feature>
<name>A0ABT0DWR5_9SPHN</name>
<dbReference type="CDD" id="cd01556">
    <property type="entry name" value="EPSP_synthase"/>
    <property type="match status" value="1"/>
</dbReference>
<feature type="binding site" evidence="7">
    <location>
        <position position="404"/>
    </location>
    <ligand>
        <name>phosphoenolpyruvate</name>
        <dbReference type="ChEBI" id="CHEBI:58702"/>
    </ligand>
</feature>
<evidence type="ECO:0000256" key="2">
    <source>
        <dbReference type="ARBA" id="ARBA00009948"/>
    </source>
</evidence>
<evidence type="ECO:0000256" key="4">
    <source>
        <dbReference type="ARBA" id="ARBA00022679"/>
    </source>
</evidence>
<evidence type="ECO:0000259" key="9">
    <source>
        <dbReference type="Pfam" id="PF00275"/>
    </source>
</evidence>
<accession>A0ABT0DWR5</accession>
<proteinExistence type="inferred from homology"/>
<dbReference type="InterPro" id="IPR036968">
    <property type="entry name" value="Enolpyruvate_Tfrase_sf"/>
</dbReference>
<feature type="domain" description="Enolpyruvate transferase" evidence="9">
    <location>
        <begin position="17"/>
        <end position="437"/>
    </location>
</feature>
<feature type="binding site" evidence="7">
    <location>
        <position position="30"/>
    </location>
    <ligand>
        <name>3-phosphoshikimate</name>
        <dbReference type="ChEBI" id="CHEBI:145989"/>
    </ligand>
</feature>
<keyword evidence="7" id="KW-0963">Cytoplasm</keyword>
<dbReference type="SUPFAM" id="SSF55205">
    <property type="entry name" value="EPT/RTPC-like"/>
    <property type="match status" value="1"/>
</dbReference>
<dbReference type="PROSITE" id="PS00104">
    <property type="entry name" value="EPSP_SYNTHASE_1"/>
    <property type="match status" value="1"/>
</dbReference>
<organism evidence="10 11">
    <name type="scientific">Sphingobium agri</name>
    <dbReference type="NCBI Taxonomy" id="2933566"/>
    <lineage>
        <taxon>Bacteria</taxon>
        <taxon>Pseudomonadati</taxon>
        <taxon>Pseudomonadota</taxon>
        <taxon>Alphaproteobacteria</taxon>
        <taxon>Sphingomonadales</taxon>
        <taxon>Sphingomonadaceae</taxon>
        <taxon>Sphingobium</taxon>
    </lineage>
</organism>
<dbReference type="EC" id="2.5.1.19" evidence="7"/>